<organism evidence="1 2">
    <name type="scientific">Colletotrichum phormii</name>
    <dbReference type="NCBI Taxonomy" id="359342"/>
    <lineage>
        <taxon>Eukaryota</taxon>
        <taxon>Fungi</taxon>
        <taxon>Dikarya</taxon>
        <taxon>Ascomycota</taxon>
        <taxon>Pezizomycotina</taxon>
        <taxon>Sordariomycetes</taxon>
        <taxon>Hypocreomycetidae</taxon>
        <taxon>Glomerellales</taxon>
        <taxon>Glomerellaceae</taxon>
        <taxon>Colletotrichum</taxon>
        <taxon>Colletotrichum acutatum species complex</taxon>
    </lineage>
</organism>
<dbReference type="AlphaFoldDB" id="A0AAJ0EB18"/>
<feature type="non-terminal residue" evidence="1">
    <location>
        <position position="1"/>
    </location>
</feature>
<dbReference type="Proteomes" id="UP001243989">
    <property type="component" value="Unassembled WGS sequence"/>
</dbReference>
<feature type="non-terminal residue" evidence="1">
    <location>
        <position position="97"/>
    </location>
</feature>
<evidence type="ECO:0000313" key="2">
    <source>
        <dbReference type="Proteomes" id="UP001243989"/>
    </source>
</evidence>
<accession>A0AAJ0EB18</accession>
<keyword evidence="2" id="KW-1185">Reference proteome</keyword>
<reference evidence="1" key="1">
    <citation type="submission" date="2021-06" db="EMBL/GenBank/DDBJ databases">
        <title>Comparative genomics, transcriptomics and evolutionary studies reveal genomic signatures of adaptation to plant cell wall in hemibiotrophic fungi.</title>
        <authorList>
            <consortium name="DOE Joint Genome Institute"/>
            <person name="Baroncelli R."/>
            <person name="Diaz J.F."/>
            <person name="Benocci T."/>
            <person name="Peng M."/>
            <person name="Battaglia E."/>
            <person name="Haridas S."/>
            <person name="Andreopoulos W."/>
            <person name="Labutti K."/>
            <person name="Pangilinan J."/>
            <person name="Floch G.L."/>
            <person name="Makela M.R."/>
            <person name="Henrissat B."/>
            <person name="Grigoriev I.V."/>
            <person name="Crouch J.A."/>
            <person name="De Vries R.P."/>
            <person name="Sukno S.A."/>
            <person name="Thon M.R."/>
        </authorList>
    </citation>
    <scope>NUCLEOTIDE SEQUENCE</scope>
    <source>
        <strain evidence="1">CBS 102054</strain>
    </source>
</reference>
<dbReference type="RefSeq" id="XP_060439263.1">
    <property type="nucleotide sequence ID" value="XM_060582973.1"/>
</dbReference>
<comment type="caution">
    <text evidence="1">The sequence shown here is derived from an EMBL/GenBank/DDBJ whole genome shotgun (WGS) entry which is preliminary data.</text>
</comment>
<protein>
    <submittedName>
        <fullName evidence="1">Uncharacterized protein</fullName>
    </submittedName>
</protein>
<gene>
    <name evidence="1" type="ORF">BDP81DRAFT_276905</name>
</gene>
<sequence length="97" mass="10729">LGLLRGQEWDSGDPVRDTRSIVGVLCAETIRSFRSVLRSVEHCDDIPQDSQHCLKKACDVLTLWASGYSILEGDLDVALATSWVLQRSMLELLLSIG</sequence>
<evidence type="ECO:0000313" key="1">
    <source>
        <dbReference type="EMBL" id="KAK1623268.1"/>
    </source>
</evidence>
<proteinExistence type="predicted"/>
<name>A0AAJ0EB18_9PEZI</name>
<dbReference type="GeneID" id="85467835"/>
<dbReference type="EMBL" id="JAHMHQ010000030">
    <property type="protein sequence ID" value="KAK1623268.1"/>
    <property type="molecule type" value="Genomic_DNA"/>
</dbReference>